<dbReference type="Gene3D" id="1.10.10.10">
    <property type="entry name" value="Winged helix-like DNA-binding domain superfamily/Winged helix DNA-binding domain"/>
    <property type="match status" value="1"/>
</dbReference>
<keyword evidence="2" id="KW-1185">Reference proteome</keyword>
<sequence length="166" mass="18786">MTEADRLHDEAALAFLRLHRMWGKLQARDVGSLGRLMSQNEISRGWVLQIVDEGVSTSEGEVTVGALAEGLDVDPSVASRMVSSAIRDGHLARRVSQIDGRRSVLRITRSGYVLLHRFRRQPRAVFETVTKDWPPGQRDEFARLFTRYVDEMARIRADRQDTGPAE</sequence>
<accession>A0A6G4AFE9</accession>
<dbReference type="RefSeq" id="WP_164427097.1">
    <property type="nucleotide sequence ID" value="NZ_JAAIKT010000013.1"/>
</dbReference>
<dbReference type="Proteomes" id="UP000476310">
    <property type="component" value="Unassembled WGS sequence"/>
</dbReference>
<dbReference type="SUPFAM" id="SSF46785">
    <property type="entry name" value="Winged helix' DNA-binding domain"/>
    <property type="match status" value="1"/>
</dbReference>
<dbReference type="InterPro" id="IPR036388">
    <property type="entry name" value="WH-like_DNA-bd_sf"/>
</dbReference>
<protein>
    <submittedName>
        <fullName evidence="1">Winged helix-turn-helix transcriptional regulator</fullName>
    </submittedName>
</protein>
<dbReference type="EMBL" id="JAAIKT010000013">
    <property type="protein sequence ID" value="NEW71409.1"/>
    <property type="molecule type" value="Genomic_DNA"/>
</dbReference>
<organism evidence="1 2">
    <name type="scientific">Streptomyces rhizosphaericus</name>
    <dbReference type="NCBI Taxonomy" id="114699"/>
    <lineage>
        <taxon>Bacteria</taxon>
        <taxon>Bacillati</taxon>
        <taxon>Actinomycetota</taxon>
        <taxon>Actinomycetes</taxon>
        <taxon>Kitasatosporales</taxon>
        <taxon>Streptomycetaceae</taxon>
        <taxon>Streptomyces</taxon>
        <taxon>Streptomyces violaceusniger group</taxon>
    </lineage>
</organism>
<evidence type="ECO:0000313" key="1">
    <source>
        <dbReference type="EMBL" id="NEW71409.1"/>
    </source>
</evidence>
<reference evidence="1" key="1">
    <citation type="submission" date="2020-02" db="EMBL/GenBank/DDBJ databases">
        <title>A new Streptomyces sp. for controlling soil-borne diseases.</title>
        <authorList>
            <person name="Li X."/>
            <person name="Tian Y."/>
            <person name="Gao K."/>
        </authorList>
    </citation>
    <scope>NUCLEOTIDE SEQUENCE [LARGE SCALE GENOMIC DNA]</scope>
    <source>
        <strain evidence="1">0250</strain>
    </source>
</reference>
<dbReference type="AlphaFoldDB" id="A0A6G4AFE9"/>
<evidence type="ECO:0000313" key="2">
    <source>
        <dbReference type="Proteomes" id="UP000476310"/>
    </source>
</evidence>
<dbReference type="InterPro" id="IPR036390">
    <property type="entry name" value="WH_DNA-bd_sf"/>
</dbReference>
<name>A0A6G4AFE9_9ACTN</name>
<proteinExistence type="predicted"/>
<comment type="caution">
    <text evidence="1">The sequence shown here is derived from an EMBL/GenBank/DDBJ whole genome shotgun (WGS) entry which is preliminary data.</text>
</comment>
<gene>
    <name evidence="1" type="ORF">G4H13_13590</name>
</gene>